<dbReference type="OrthoDB" id="9770183at2"/>
<dbReference type="PANTHER" id="PTHR43283">
    <property type="entry name" value="BETA-LACTAMASE-RELATED"/>
    <property type="match status" value="1"/>
</dbReference>
<evidence type="ECO:0000256" key="1">
    <source>
        <dbReference type="SAM" id="SignalP"/>
    </source>
</evidence>
<dbReference type="Pfam" id="PF00144">
    <property type="entry name" value="Beta-lactamase"/>
    <property type="match status" value="1"/>
</dbReference>
<dbReference type="Proteomes" id="UP000318017">
    <property type="component" value="Chromosome"/>
</dbReference>
<dbReference type="InterPro" id="IPR012338">
    <property type="entry name" value="Beta-lactam/transpept-like"/>
</dbReference>
<sequence precursor="true">MFLMLRPYRSLLLVLPAVLAVISSAMAQSLEKGFQIVEQAVSDGSIPGASLLIMHKGKVIDQRAYGVCEIDPARPFQTDTICWIASLTKPFTATAAMKLVEQGKLQLDEPIEKYLPQFSQLSTVAGTRHSVTVRQLMSHSSGIPAAVPLRESFFFTQRWYDRSLAEVVDAIAERPLDFAPGTEVHYSNAAPYVLGRIIEVTSGKPFDEFLREEIFEPLHLTDTGFFLPAEKVNRSAVVYRRQSNTLSVFCRCDPQWKVRMTMPDGGLFSTPADIAQFANSFLAHGPGVLSQDSVAAMLTAQNADYGLSWILDKENQFSHWGSSGTFVWADQKTEVVGVFFSQIQDYDLLAKLRNRVRDAVDEAFVVPR</sequence>
<dbReference type="EMBL" id="CP036298">
    <property type="protein sequence ID" value="QDV22555.1"/>
    <property type="molecule type" value="Genomic_DNA"/>
</dbReference>
<dbReference type="PANTHER" id="PTHR43283:SF3">
    <property type="entry name" value="BETA-LACTAMASE FAMILY PROTEIN (AFU_ORTHOLOGUE AFUA_5G07500)"/>
    <property type="match status" value="1"/>
</dbReference>
<dbReference type="GO" id="GO:0016787">
    <property type="term" value="F:hydrolase activity"/>
    <property type="evidence" value="ECO:0007669"/>
    <property type="project" value="UniProtKB-KW"/>
</dbReference>
<dbReference type="KEGG" id="ahel:Q31a_08410"/>
<feature type="domain" description="Beta-lactamase-related" evidence="2">
    <location>
        <begin position="35"/>
        <end position="356"/>
    </location>
</feature>
<evidence type="ECO:0000313" key="4">
    <source>
        <dbReference type="Proteomes" id="UP000318017"/>
    </source>
</evidence>
<evidence type="ECO:0000313" key="3">
    <source>
        <dbReference type="EMBL" id="QDV22555.1"/>
    </source>
</evidence>
<dbReference type="AlphaFoldDB" id="A0A518G1Y7"/>
<reference evidence="3 4" key="1">
    <citation type="submission" date="2019-02" db="EMBL/GenBank/DDBJ databases">
        <title>Deep-cultivation of Planctomycetes and their phenomic and genomic characterization uncovers novel biology.</title>
        <authorList>
            <person name="Wiegand S."/>
            <person name="Jogler M."/>
            <person name="Boedeker C."/>
            <person name="Pinto D."/>
            <person name="Vollmers J."/>
            <person name="Rivas-Marin E."/>
            <person name="Kohn T."/>
            <person name="Peeters S.H."/>
            <person name="Heuer A."/>
            <person name="Rast P."/>
            <person name="Oberbeckmann S."/>
            <person name="Bunk B."/>
            <person name="Jeske O."/>
            <person name="Meyerdierks A."/>
            <person name="Storesund J.E."/>
            <person name="Kallscheuer N."/>
            <person name="Luecker S."/>
            <person name="Lage O.M."/>
            <person name="Pohl T."/>
            <person name="Merkel B.J."/>
            <person name="Hornburger P."/>
            <person name="Mueller R.-W."/>
            <person name="Bruemmer F."/>
            <person name="Labrenz M."/>
            <person name="Spormann A.M."/>
            <person name="Op den Camp H."/>
            <person name="Overmann J."/>
            <person name="Amann R."/>
            <person name="Jetten M.S.M."/>
            <person name="Mascher T."/>
            <person name="Medema M.H."/>
            <person name="Devos D.P."/>
            <person name="Kaster A.-K."/>
            <person name="Ovreas L."/>
            <person name="Rohde M."/>
            <person name="Galperin M.Y."/>
            <person name="Jogler C."/>
        </authorList>
    </citation>
    <scope>NUCLEOTIDE SEQUENCE [LARGE SCALE GENOMIC DNA]</scope>
    <source>
        <strain evidence="3 4">Q31a</strain>
    </source>
</reference>
<evidence type="ECO:0000259" key="2">
    <source>
        <dbReference type="Pfam" id="PF00144"/>
    </source>
</evidence>
<gene>
    <name evidence="3" type="primary">estB_1</name>
    <name evidence="3" type="ORF">Q31a_08410</name>
</gene>
<protein>
    <submittedName>
        <fullName evidence="3">Esterase EstB</fullName>
        <ecNumber evidence="3">3.1.1.-</ecNumber>
    </submittedName>
</protein>
<keyword evidence="4" id="KW-1185">Reference proteome</keyword>
<dbReference type="EC" id="3.1.1.-" evidence="3"/>
<organism evidence="3 4">
    <name type="scientific">Aureliella helgolandensis</name>
    <dbReference type="NCBI Taxonomy" id="2527968"/>
    <lineage>
        <taxon>Bacteria</taxon>
        <taxon>Pseudomonadati</taxon>
        <taxon>Planctomycetota</taxon>
        <taxon>Planctomycetia</taxon>
        <taxon>Pirellulales</taxon>
        <taxon>Pirellulaceae</taxon>
        <taxon>Aureliella</taxon>
    </lineage>
</organism>
<dbReference type="InterPro" id="IPR001466">
    <property type="entry name" value="Beta-lactam-related"/>
</dbReference>
<keyword evidence="1" id="KW-0732">Signal</keyword>
<name>A0A518G1Y7_9BACT</name>
<feature type="signal peptide" evidence="1">
    <location>
        <begin position="1"/>
        <end position="27"/>
    </location>
</feature>
<accession>A0A518G1Y7</accession>
<dbReference type="SUPFAM" id="SSF56601">
    <property type="entry name" value="beta-lactamase/transpeptidase-like"/>
    <property type="match status" value="1"/>
</dbReference>
<proteinExistence type="predicted"/>
<dbReference type="InterPro" id="IPR050789">
    <property type="entry name" value="Diverse_Enzym_Activities"/>
</dbReference>
<feature type="chain" id="PRO_5022232544" evidence="1">
    <location>
        <begin position="28"/>
        <end position="368"/>
    </location>
</feature>
<dbReference type="Gene3D" id="3.40.710.10">
    <property type="entry name" value="DD-peptidase/beta-lactamase superfamily"/>
    <property type="match status" value="1"/>
</dbReference>
<keyword evidence="3" id="KW-0378">Hydrolase</keyword>